<feature type="region of interest" description="Disordered" evidence="1">
    <location>
        <begin position="1"/>
        <end position="27"/>
    </location>
</feature>
<feature type="compositionally biased region" description="Low complexity" evidence="1">
    <location>
        <begin position="191"/>
        <end position="231"/>
    </location>
</feature>
<feature type="compositionally biased region" description="Pro residues" evidence="1">
    <location>
        <begin position="232"/>
        <end position="242"/>
    </location>
</feature>
<feature type="region of interest" description="Disordered" evidence="1">
    <location>
        <begin position="91"/>
        <end position="250"/>
    </location>
</feature>
<feature type="region of interest" description="Disordered" evidence="1">
    <location>
        <begin position="44"/>
        <end position="64"/>
    </location>
</feature>
<proteinExistence type="predicted"/>
<name>A0A8H7J0Z7_9PLEO</name>
<feature type="compositionally biased region" description="Low complexity" evidence="1">
    <location>
        <begin position="273"/>
        <end position="284"/>
    </location>
</feature>
<evidence type="ECO:0000313" key="3">
    <source>
        <dbReference type="Proteomes" id="UP000651452"/>
    </source>
</evidence>
<dbReference type="Proteomes" id="UP000651452">
    <property type="component" value="Unassembled WGS sequence"/>
</dbReference>
<evidence type="ECO:0000313" key="2">
    <source>
        <dbReference type="EMBL" id="KAF9695191.1"/>
    </source>
</evidence>
<organism evidence="2 3">
    <name type="scientific">Ascochyta lentis</name>
    <dbReference type="NCBI Taxonomy" id="205686"/>
    <lineage>
        <taxon>Eukaryota</taxon>
        <taxon>Fungi</taxon>
        <taxon>Dikarya</taxon>
        <taxon>Ascomycota</taxon>
        <taxon>Pezizomycotina</taxon>
        <taxon>Dothideomycetes</taxon>
        <taxon>Pleosporomycetidae</taxon>
        <taxon>Pleosporales</taxon>
        <taxon>Pleosporineae</taxon>
        <taxon>Didymellaceae</taxon>
        <taxon>Ascochyta</taxon>
    </lineage>
</organism>
<accession>A0A8H7J0Z7</accession>
<feature type="compositionally biased region" description="Low complexity" evidence="1">
    <location>
        <begin position="302"/>
        <end position="325"/>
    </location>
</feature>
<evidence type="ECO:0000256" key="1">
    <source>
        <dbReference type="SAM" id="MobiDB-lite"/>
    </source>
</evidence>
<dbReference type="OrthoDB" id="3785477at2759"/>
<comment type="caution">
    <text evidence="2">The sequence shown here is derived from an EMBL/GenBank/DDBJ whole genome shotgun (WGS) entry which is preliminary data.</text>
</comment>
<feature type="region of interest" description="Disordered" evidence="1">
    <location>
        <begin position="269"/>
        <end position="325"/>
    </location>
</feature>
<sequence>MNRLKTKGKSCSTMIPSQDEKAANASAGCEADFDAGIERSLRQKPSRLFRAKNEKPLPAPPSRVLPFAEALPAIPKADNGAYEETAGNYARDSASVETNKPLPFPPVAQDVPNLGMPTISNEKVRGVARKSKPAGRELKSRPSFASLRSTSSRIFRANTGSHGPPPPPMPQLPIDTPTPKLHRPTLRPFESMRSARSSRSSSGRVVSISRPILSTQITTTPTTPIPSTVPFTKPPGPPPQRPPRPDSLDDETIALMRDGSARMILHTPNRVRSTTTTTTTTTSSDQNSISTRACSEEAYTRLGLPSGLPSGHSSISPPSTPISDSSLAANFPLDPSRPLPFRDSSGSVKGYGRFSAYIKARQQYKSGGYDDGVDQEDREMGPIEQYRESKCGDWTLEARVSGRLGEKGMVFKDRWGCWRFVADI</sequence>
<reference evidence="2" key="2">
    <citation type="submission" date="2020-09" db="EMBL/GenBank/DDBJ databases">
        <title>Reference genome assembly for Australian Ascochyta lentis isolate Al4.</title>
        <authorList>
            <person name="Lee R.C."/>
            <person name="Farfan-Caceres L.M."/>
            <person name="Debler J.W."/>
            <person name="Williams A.H."/>
            <person name="Henares B.M."/>
        </authorList>
    </citation>
    <scope>NUCLEOTIDE SEQUENCE</scope>
    <source>
        <strain evidence="2">Al4</strain>
    </source>
</reference>
<keyword evidence="3" id="KW-1185">Reference proteome</keyword>
<reference evidence="2" key="1">
    <citation type="submission" date="2018-12" db="EMBL/GenBank/DDBJ databases">
        <authorList>
            <person name="Syme R.A."/>
            <person name="Farfan-Caceres L."/>
            <person name="Lichtenzveig J."/>
        </authorList>
    </citation>
    <scope>NUCLEOTIDE SEQUENCE</scope>
    <source>
        <strain evidence="2">Al4</strain>
    </source>
</reference>
<dbReference type="AlphaFoldDB" id="A0A8H7J0Z7"/>
<feature type="compositionally biased region" description="Polar residues" evidence="1">
    <location>
        <begin position="146"/>
        <end position="161"/>
    </location>
</feature>
<dbReference type="EMBL" id="RZGK01000012">
    <property type="protein sequence ID" value="KAF9695191.1"/>
    <property type="molecule type" value="Genomic_DNA"/>
</dbReference>
<protein>
    <submittedName>
        <fullName evidence="2">Uncharacterized protein</fullName>
    </submittedName>
</protein>
<gene>
    <name evidence="2" type="ORF">EKO04_007106</name>
</gene>